<reference evidence="2 3" key="1">
    <citation type="submission" date="2021-07" db="EMBL/GenBank/DDBJ databases">
        <title>complete genome sequencing of Tessaracoccus sp.J1M15.</title>
        <authorList>
            <person name="Bae J.-W."/>
            <person name="Kim D.-y."/>
        </authorList>
    </citation>
    <scope>NUCLEOTIDE SEQUENCE [LARGE SCALE GENOMIC DNA]</scope>
    <source>
        <strain evidence="2 3">J1M15</strain>
    </source>
</reference>
<evidence type="ECO:0000313" key="3">
    <source>
        <dbReference type="Proteomes" id="UP000824504"/>
    </source>
</evidence>
<evidence type="ECO:0000256" key="1">
    <source>
        <dbReference type="SAM" id="Phobius"/>
    </source>
</evidence>
<dbReference type="Proteomes" id="UP000824504">
    <property type="component" value="Chromosome"/>
</dbReference>
<name>A0ABX8SKW5_9ACTN</name>
<keyword evidence="1" id="KW-1133">Transmembrane helix</keyword>
<accession>A0ABX8SKW5</accession>
<dbReference type="RefSeq" id="WP_219083458.1">
    <property type="nucleotide sequence ID" value="NZ_CP079216.1"/>
</dbReference>
<dbReference type="PANTHER" id="PTHR36974">
    <property type="entry name" value="MEMBRANE PROTEIN-RELATED"/>
    <property type="match status" value="1"/>
</dbReference>
<keyword evidence="3" id="KW-1185">Reference proteome</keyword>
<sequence>MASTTTTANLMAGALALMGTLHFARPAPFDGLVPDELPGSARTWTYASGVAELAVAAGLAVPATRRAAGWAAAGLFVAVFPGNLNMVRLWWDRPLGYRLIAIARLPLQWPMIRSALRVARATKPVP</sequence>
<keyword evidence="1" id="KW-0812">Transmembrane</keyword>
<organism evidence="2 3">
    <name type="scientific">Tessaracoccus palaemonis</name>
    <dbReference type="NCBI Taxonomy" id="2829499"/>
    <lineage>
        <taxon>Bacteria</taxon>
        <taxon>Bacillati</taxon>
        <taxon>Actinomycetota</taxon>
        <taxon>Actinomycetes</taxon>
        <taxon>Propionibacteriales</taxon>
        <taxon>Propionibacteriaceae</taxon>
        <taxon>Tessaracoccus</taxon>
    </lineage>
</organism>
<dbReference type="PANTHER" id="PTHR36974:SF1">
    <property type="entry name" value="DOXX FAMILY MEMBRANE PROTEIN"/>
    <property type="match status" value="1"/>
</dbReference>
<dbReference type="EMBL" id="CP079216">
    <property type="protein sequence ID" value="QXT63529.1"/>
    <property type="molecule type" value="Genomic_DNA"/>
</dbReference>
<gene>
    <name evidence="2" type="ORF">KDB89_03370</name>
</gene>
<proteinExistence type="predicted"/>
<protein>
    <recommendedName>
        <fullName evidence="4">DoxX family membrane protein</fullName>
    </recommendedName>
</protein>
<evidence type="ECO:0000313" key="2">
    <source>
        <dbReference type="EMBL" id="QXT63529.1"/>
    </source>
</evidence>
<evidence type="ECO:0008006" key="4">
    <source>
        <dbReference type="Google" id="ProtNLM"/>
    </source>
</evidence>
<keyword evidence="1" id="KW-0472">Membrane</keyword>
<feature type="transmembrane region" description="Helical" evidence="1">
    <location>
        <begin position="67"/>
        <end position="91"/>
    </location>
</feature>